<dbReference type="PANTHER" id="PTHR24173">
    <property type="entry name" value="ANKYRIN REPEAT CONTAINING"/>
    <property type="match status" value="1"/>
</dbReference>
<dbReference type="InterPro" id="IPR057517">
    <property type="entry name" value="SsdA-like_C"/>
</dbReference>
<evidence type="ECO:0000259" key="4">
    <source>
        <dbReference type="Pfam" id="PF24120"/>
    </source>
</evidence>
<keyword evidence="2 3" id="KW-0040">ANK repeat</keyword>
<feature type="repeat" description="ANK" evidence="3">
    <location>
        <begin position="211"/>
        <end position="243"/>
    </location>
</feature>
<dbReference type="InterPro" id="IPR036770">
    <property type="entry name" value="Ankyrin_rpt-contain_sf"/>
</dbReference>
<keyword evidence="1" id="KW-0677">Repeat</keyword>
<dbReference type="Proteomes" id="UP000053732">
    <property type="component" value="Unassembled WGS sequence"/>
</dbReference>
<evidence type="ECO:0000256" key="1">
    <source>
        <dbReference type="ARBA" id="ARBA00022737"/>
    </source>
</evidence>
<dbReference type="Pfam" id="PF12796">
    <property type="entry name" value="Ank_2"/>
    <property type="match status" value="1"/>
</dbReference>
<proteinExistence type="predicted"/>
<evidence type="ECO:0000313" key="5">
    <source>
        <dbReference type="EMBL" id="CRL30029.1"/>
    </source>
</evidence>
<evidence type="ECO:0000256" key="3">
    <source>
        <dbReference type="PROSITE-ProRule" id="PRU00023"/>
    </source>
</evidence>
<dbReference type="SUPFAM" id="SSF48403">
    <property type="entry name" value="Ankyrin repeat"/>
    <property type="match status" value="1"/>
</dbReference>
<feature type="repeat" description="ANK" evidence="3">
    <location>
        <begin position="178"/>
        <end position="210"/>
    </location>
</feature>
<dbReference type="PROSITE" id="PS50088">
    <property type="entry name" value="ANK_REPEAT"/>
    <property type="match status" value="2"/>
</dbReference>
<protein>
    <submittedName>
        <fullName evidence="5">Ankyrin repeat-containing domain</fullName>
    </submittedName>
</protein>
<dbReference type="AlphaFoldDB" id="A0A0G4PV47"/>
<feature type="domain" description="Single-strand DNA deaminase toxin A-like C-terminal" evidence="4">
    <location>
        <begin position="360"/>
        <end position="419"/>
    </location>
</feature>
<name>A0A0G4PV47_PENC3</name>
<reference evidence="5 6" key="1">
    <citation type="journal article" date="2014" name="Nat. Commun.">
        <title>Multiple recent horizontal transfers of a large genomic region in cheese making fungi.</title>
        <authorList>
            <person name="Cheeseman K."/>
            <person name="Ropars J."/>
            <person name="Renault P."/>
            <person name="Dupont J."/>
            <person name="Gouzy J."/>
            <person name="Branca A."/>
            <person name="Abraham A.L."/>
            <person name="Ceppi M."/>
            <person name="Conseiller E."/>
            <person name="Debuchy R."/>
            <person name="Malagnac F."/>
            <person name="Goarin A."/>
            <person name="Silar P."/>
            <person name="Lacoste S."/>
            <person name="Sallet E."/>
            <person name="Bensimon A."/>
            <person name="Giraud T."/>
            <person name="Brygoo Y."/>
        </authorList>
    </citation>
    <scope>NUCLEOTIDE SEQUENCE [LARGE SCALE GENOMIC DNA]</scope>
    <source>
        <strain evidence="6">FM 013</strain>
    </source>
</reference>
<dbReference type="InterPro" id="IPR002110">
    <property type="entry name" value="Ankyrin_rpt"/>
</dbReference>
<sequence length="592" mass="67831">MSVIQIHPSVDVIWWTDTDFYIKCPYCEELHRHGFVSYESALRVPHCGMPRPSYRFEFPNAYEIDKNKARFININTLEYLESEAENGSEDGSEDETFLSGGISSMNISETSNGSHQIDVTFADSTEQITFQLDGEEPFNERRILFAISDCVSGEVSGVRNYLEQTEEKSIFLHGKDHRGDTCLIMASREENPIMVSLLLDYGADINAVNKNGRTALMEASLWGRLEIATILLSRGADRYLYDKKLQRALDLTHPTQRNRKERHTVAGGIWGDLSKDPIYREATLNRDSDRREIARVLCGREVHTEADLELQESETTYHSFRRSLDGQSVAYYGPIRRYPISSSVKTVAVLEKGRPFPSIAAMSGWGHSEWPSIRVSGRDWTALVLKLATIVGHTLSAHAAKDQGIQGQFQASHAEKQLIAYFLDRHVFLQQDKTPNPQFDEEIDNQESKIEEMASRFSTIRQMHRLQKDREQVLFDLWNKDDRLLGDEYDEEAVKGLKTNVACLGEKIGALELRPEVRQMRARERQIRLKERQKGLHERLNRMSAKEPERTLRRATILISAPTHGVCEDCLLFGKRVNHFFGLQIELRECTM</sequence>
<dbReference type="Pfam" id="PF24120">
    <property type="entry name" value="SsdA_C"/>
    <property type="match status" value="1"/>
</dbReference>
<evidence type="ECO:0000256" key="2">
    <source>
        <dbReference type="ARBA" id="ARBA00023043"/>
    </source>
</evidence>
<evidence type="ECO:0000313" key="6">
    <source>
        <dbReference type="Proteomes" id="UP000053732"/>
    </source>
</evidence>
<dbReference type="SMART" id="SM00248">
    <property type="entry name" value="ANK"/>
    <property type="match status" value="2"/>
</dbReference>
<accession>A0A0G4PV47</accession>
<dbReference type="PANTHER" id="PTHR24173:SF74">
    <property type="entry name" value="ANKYRIN REPEAT DOMAIN-CONTAINING PROTEIN 16"/>
    <property type="match status" value="1"/>
</dbReference>
<dbReference type="STRING" id="1429867.A0A0G4PV47"/>
<organism evidence="5 6">
    <name type="scientific">Penicillium camemberti (strain FM 013)</name>
    <dbReference type="NCBI Taxonomy" id="1429867"/>
    <lineage>
        <taxon>Eukaryota</taxon>
        <taxon>Fungi</taxon>
        <taxon>Dikarya</taxon>
        <taxon>Ascomycota</taxon>
        <taxon>Pezizomycotina</taxon>
        <taxon>Eurotiomycetes</taxon>
        <taxon>Eurotiomycetidae</taxon>
        <taxon>Eurotiales</taxon>
        <taxon>Aspergillaceae</taxon>
        <taxon>Penicillium</taxon>
    </lineage>
</organism>
<keyword evidence="6" id="KW-1185">Reference proteome</keyword>
<gene>
    <name evidence="5" type="ORF">PCAMFM013_S043g000024</name>
</gene>
<dbReference type="EMBL" id="HG793176">
    <property type="protein sequence ID" value="CRL30029.1"/>
    <property type="molecule type" value="Genomic_DNA"/>
</dbReference>
<dbReference type="Gene3D" id="1.25.40.20">
    <property type="entry name" value="Ankyrin repeat-containing domain"/>
    <property type="match status" value="1"/>
</dbReference>
<dbReference type="PROSITE" id="PS50297">
    <property type="entry name" value="ANK_REP_REGION"/>
    <property type="match status" value="2"/>
</dbReference>